<dbReference type="AlphaFoldDB" id="A0A164TGK8"/>
<sequence length="89" mass="10633">MMTRWWKEAVIQTKNEMKNYLESLADIHSRLQDDIGIHTAIVDSWQDSSFHQDLRGKLVLINAELDRLKWKVGRAIKLFRRYKYGDPDE</sequence>
<organism evidence="1 2">
    <name type="scientific">Daphnia magna</name>
    <dbReference type="NCBI Taxonomy" id="35525"/>
    <lineage>
        <taxon>Eukaryota</taxon>
        <taxon>Metazoa</taxon>
        <taxon>Ecdysozoa</taxon>
        <taxon>Arthropoda</taxon>
        <taxon>Crustacea</taxon>
        <taxon>Branchiopoda</taxon>
        <taxon>Diplostraca</taxon>
        <taxon>Cladocera</taxon>
        <taxon>Anomopoda</taxon>
        <taxon>Daphniidae</taxon>
        <taxon>Daphnia</taxon>
    </lineage>
</organism>
<protein>
    <submittedName>
        <fullName evidence="1">Uncharacterized protein</fullName>
    </submittedName>
</protein>
<accession>A0A164TGK8</accession>
<dbReference type="EMBL" id="LRGB01001800">
    <property type="protein sequence ID" value="KZS10439.1"/>
    <property type="molecule type" value="Genomic_DNA"/>
</dbReference>
<name>A0A164TGK8_9CRUS</name>
<keyword evidence="2" id="KW-1185">Reference proteome</keyword>
<evidence type="ECO:0000313" key="1">
    <source>
        <dbReference type="EMBL" id="KZS10439.1"/>
    </source>
</evidence>
<reference evidence="1 2" key="1">
    <citation type="submission" date="2016-03" db="EMBL/GenBank/DDBJ databases">
        <title>EvidentialGene: Evidence-directed Construction of Genes on Genomes.</title>
        <authorList>
            <person name="Gilbert D.G."/>
            <person name="Choi J.-H."/>
            <person name="Mockaitis K."/>
            <person name="Colbourne J."/>
            <person name="Pfrender M."/>
        </authorList>
    </citation>
    <scope>NUCLEOTIDE SEQUENCE [LARGE SCALE GENOMIC DNA]</scope>
    <source>
        <strain evidence="1 2">Xinb3</strain>
        <tissue evidence="1">Complete organism</tissue>
    </source>
</reference>
<proteinExistence type="predicted"/>
<evidence type="ECO:0000313" key="2">
    <source>
        <dbReference type="Proteomes" id="UP000076858"/>
    </source>
</evidence>
<gene>
    <name evidence="1" type="ORF">APZ42_025108</name>
</gene>
<comment type="caution">
    <text evidence="1">The sequence shown here is derived from an EMBL/GenBank/DDBJ whole genome shotgun (WGS) entry which is preliminary data.</text>
</comment>
<dbReference type="Proteomes" id="UP000076858">
    <property type="component" value="Unassembled WGS sequence"/>
</dbReference>
<dbReference type="OrthoDB" id="5987030at2759"/>